<keyword evidence="1" id="KW-0812">Transmembrane</keyword>
<dbReference type="RefSeq" id="WP_215340432.1">
    <property type="nucleotide sequence ID" value="NZ_JAGSGD010000001.1"/>
</dbReference>
<keyword evidence="1" id="KW-0472">Membrane</keyword>
<keyword evidence="4" id="KW-1185">Reference proteome</keyword>
<keyword evidence="1" id="KW-1133">Transmembrane helix</keyword>
<organism evidence="2 4">
    <name type="scientific">Phenylobacterium glaciei</name>
    <dbReference type="NCBI Taxonomy" id="2803784"/>
    <lineage>
        <taxon>Bacteria</taxon>
        <taxon>Pseudomonadati</taxon>
        <taxon>Pseudomonadota</taxon>
        <taxon>Alphaproteobacteria</taxon>
        <taxon>Caulobacterales</taxon>
        <taxon>Caulobacteraceae</taxon>
        <taxon>Phenylobacterium</taxon>
    </lineage>
</organism>
<protein>
    <submittedName>
        <fullName evidence="2">Uncharacterized protein</fullName>
    </submittedName>
</protein>
<evidence type="ECO:0000256" key="1">
    <source>
        <dbReference type="SAM" id="Phobius"/>
    </source>
</evidence>
<evidence type="ECO:0000313" key="2">
    <source>
        <dbReference type="EMBL" id="MBR7619898.1"/>
    </source>
</evidence>
<dbReference type="EMBL" id="CP068570">
    <property type="protein sequence ID" value="QQZ48842.1"/>
    <property type="molecule type" value="Genomic_DNA"/>
</dbReference>
<feature type="transmembrane region" description="Helical" evidence="1">
    <location>
        <begin position="29"/>
        <end position="53"/>
    </location>
</feature>
<evidence type="ECO:0000313" key="3">
    <source>
        <dbReference type="EMBL" id="QQZ48842.1"/>
    </source>
</evidence>
<dbReference type="Proteomes" id="UP000622580">
    <property type="component" value="Unassembled WGS sequence"/>
</dbReference>
<sequence length="66" mass="7040">MTTADSVLDADQIARARLLLMTPVVKESMWPVLCAAAFAASTALTLATAMILAPPVITQHMVQSER</sequence>
<accession>A0A941D474</accession>
<dbReference type="AlphaFoldDB" id="A0A941D474"/>
<gene>
    <name evidence="2" type="ORF">JKL49_10910</name>
    <name evidence="3" type="ORF">JKL49_16075</name>
</gene>
<reference evidence="2" key="2">
    <citation type="submission" date="2021-04" db="EMBL/GenBank/DDBJ databases">
        <title>Draft genome assembly of strain Phenylobacterium sp. 20VBR1 using MiniION and Illumina platforms.</title>
        <authorList>
            <person name="Thomas F.A."/>
            <person name="Krishnan K.P."/>
            <person name="Sinha R.K."/>
        </authorList>
    </citation>
    <scope>NUCLEOTIDE SEQUENCE</scope>
    <source>
        <strain evidence="2">20VBR1</strain>
    </source>
</reference>
<reference evidence="3" key="1">
    <citation type="submission" date="2021-01" db="EMBL/GenBank/DDBJ databases">
        <title>Genome sequence of Phenylobacterium sp. 20VBR1 isolated from a valley glaceir, Ny-Alesund, Svalbard.</title>
        <authorList>
            <person name="Thomas F.A."/>
            <person name="Krishnan K.P."/>
            <person name="Sinha R.K."/>
        </authorList>
    </citation>
    <scope>NUCLEOTIDE SEQUENCE</scope>
    <source>
        <strain evidence="3">20VBR1</strain>
    </source>
</reference>
<proteinExistence type="predicted"/>
<name>A0A941D474_9CAUL</name>
<dbReference type="EMBL" id="JAGSGD010000001">
    <property type="protein sequence ID" value="MBR7619898.1"/>
    <property type="molecule type" value="Genomic_DNA"/>
</dbReference>
<evidence type="ECO:0000313" key="4">
    <source>
        <dbReference type="Proteomes" id="UP000622580"/>
    </source>
</evidence>